<evidence type="ECO:0000313" key="2">
    <source>
        <dbReference type="EMBL" id="MCF5658111.1"/>
    </source>
</evidence>
<name>A0AAP2WM64_9PSED</name>
<accession>A0AAP2WM64</accession>
<dbReference type="AlphaFoldDB" id="A0AAP2WM64"/>
<sequence>MKKLIALPFAVLMLASMQASALCLSINDSYTGTVPPDTEVTAYGPFSITPANGCLTASIEAMVFAGGAGKAPGIFIEREVGSSWKRETYSIGNNASYVGSFGSYRVRVSNDSGVAKAYSGTVRYGR</sequence>
<dbReference type="RefSeq" id="WP_163001005.1">
    <property type="nucleotide sequence ID" value="NZ_CP142150.1"/>
</dbReference>
<comment type="caution">
    <text evidence="2">The sequence shown here is derived from an EMBL/GenBank/DDBJ whole genome shotgun (WGS) entry which is preliminary data.</text>
</comment>
<gene>
    <name evidence="2" type="ORF">GIV46_24235</name>
</gene>
<keyword evidence="1" id="KW-0732">Signal</keyword>
<proteinExistence type="predicted"/>
<protein>
    <submittedName>
        <fullName evidence="2">Uncharacterized protein</fullName>
    </submittedName>
</protein>
<feature type="chain" id="PRO_5042846926" evidence="1">
    <location>
        <begin position="22"/>
        <end position="126"/>
    </location>
</feature>
<evidence type="ECO:0000313" key="3">
    <source>
        <dbReference type="Proteomes" id="UP000814126"/>
    </source>
</evidence>
<organism evidence="2 3">
    <name type="scientific">Pseudomonas poae</name>
    <dbReference type="NCBI Taxonomy" id="200451"/>
    <lineage>
        <taxon>Bacteria</taxon>
        <taxon>Pseudomonadati</taxon>
        <taxon>Pseudomonadota</taxon>
        <taxon>Gammaproteobacteria</taxon>
        <taxon>Pseudomonadales</taxon>
        <taxon>Pseudomonadaceae</taxon>
        <taxon>Pseudomonas</taxon>
    </lineage>
</organism>
<evidence type="ECO:0000256" key="1">
    <source>
        <dbReference type="SAM" id="SignalP"/>
    </source>
</evidence>
<reference evidence="2" key="1">
    <citation type="submission" date="2019-11" db="EMBL/GenBank/DDBJ databases">
        <title>Epiphytic Pseudomonas syringae from cherry orchards.</title>
        <authorList>
            <person name="Hulin M.T."/>
        </authorList>
    </citation>
    <scope>NUCLEOTIDE SEQUENCE</scope>
    <source>
        <strain evidence="2">PA-2-1F</strain>
    </source>
</reference>
<dbReference type="EMBL" id="WJZX01000194">
    <property type="protein sequence ID" value="MCF5658111.1"/>
    <property type="molecule type" value="Genomic_DNA"/>
</dbReference>
<feature type="signal peptide" evidence="1">
    <location>
        <begin position="1"/>
        <end position="21"/>
    </location>
</feature>
<dbReference type="Proteomes" id="UP000814126">
    <property type="component" value="Unassembled WGS sequence"/>
</dbReference>